<sequence>MPYPDGLSLHTIWDDIVYLLDSTKDLLSLALTCHTFKELIIPDHLHYRHLSIDIRMTSVWETLARRPRLAKGVRSIELSNRGTPRRLPAPVLSNIAKPVPCHVHVPCKFSEVSPEQLIDISHALTTSVPCLEGLFVNLSDLTAVMHDQHQMKRLSIWTLTSLKKVVLRSQFPSPAAIQMILSCPNIEDLDSHVTSHLNTFPFYMMQQANWTKLRRLRLQSLSLSNKEERYPDIPDIITSFFVRHSNIECLSFYVSSKIGLSTLPASSLPKLRSLSSHLDVVTSLLSKNVISRLVHLTCSMGQIDPNGILPQMDKLESLCLLGDGNGPELVHPFLSKAPNLKKISLAIRQISVSHSSLVGLRNKDAQDQYTELFLKHPIITNGDRDSVRLQIATLCEKLSTLRALKYVQVSPDYVELERDENGAYSGYHCISYKDAGGSLTWGDFFFDLSH</sequence>
<comment type="caution">
    <text evidence="1">The sequence shown here is derived from an EMBL/GenBank/DDBJ whole genome shotgun (WGS) entry which is preliminary data.</text>
</comment>
<dbReference type="Proteomes" id="UP001050691">
    <property type="component" value="Unassembled WGS sequence"/>
</dbReference>
<proteinExistence type="predicted"/>
<name>A0AAV5ARL4_9AGAM</name>
<dbReference type="EMBL" id="BPWL01000013">
    <property type="protein sequence ID" value="GJJ16173.1"/>
    <property type="molecule type" value="Genomic_DNA"/>
</dbReference>
<accession>A0AAV5ARL4</accession>
<dbReference type="Gene3D" id="3.80.10.10">
    <property type="entry name" value="Ribonuclease Inhibitor"/>
    <property type="match status" value="1"/>
</dbReference>
<protein>
    <recommendedName>
        <fullName evidence="3">F-box domain-containing protein</fullName>
    </recommendedName>
</protein>
<organism evidence="1 2">
    <name type="scientific">Clathrus columnatus</name>
    <dbReference type="NCBI Taxonomy" id="1419009"/>
    <lineage>
        <taxon>Eukaryota</taxon>
        <taxon>Fungi</taxon>
        <taxon>Dikarya</taxon>
        <taxon>Basidiomycota</taxon>
        <taxon>Agaricomycotina</taxon>
        <taxon>Agaricomycetes</taxon>
        <taxon>Phallomycetidae</taxon>
        <taxon>Phallales</taxon>
        <taxon>Clathraceae</taxon>
        <taxon>Clathrus</taxon>
    </lineage>
</organism>
<evidence type="ECO:0000313" key="1">
    <source>
        <dbReference type="EMBL" id="GJJ16173.1"/>
    </source>
</evidence>
<reference evidence="1" key="1">
    <citation type="submission" date="2021-10" db="EMBL/GenBank/DDBJ databases">
        <title>De novo Genome Assembly of Clathrus columnatus (Basidiomycota, Fungi) Using Illumina and Nanopore Sequence Data.</title>
        <authorList>
            <person name="Ogiso-Tanaka E."/>
            <person name="Itagaki H."/>
            <person name="Hosoya T."/>
            <person name="Hosaka K."/>
        </authorList>
    </citation>
    <scope>NUCLEOTIDE SEQUENCE</scope>
    <source>
        <strain evidence="1">MO-923</strain>
    </source>
</reference>
<gene>
    <name evidence="1" type="ORF">Clacol_010453</name>
</gene>
<dbReference type="AlphaFoldDB" id="A0AAV5ARL4"/>
<dbReference type="InterPro" id="IPR032675">
    <property type="entry name" value="LRR_dom_sf"/>
</dbReference>
<evidence type="ECO:0000313" key="2">
    <source>
        <dbReference type="Proteomes" id="UP001050691"/>
    </source>
</evidence>
<dbReference type="SUPFAM" id="SSF52058">
    <property type="entry name" value="L domain-like"/>
    <property type="match status" value="1"/>
</dbReference>
<evidence type="ECO:0008006" key="3">
    <source>
        <dbReference type="Google" id="ProtNLM"/>
    </source>
</evidence>
<keyword evidence="2" id="KW-1185">Reference proteome</keyword>